<name>A0ABT1X7F2_9PROT</name>
<protein>
    <recommendedName>
        <fullName evidence="3">Thymidylate synthase</fullName>
    </recommendedName>
</protein>
<dbReference type="RefSeq" id="WP_257717702.1">
    <property type="nucleotide sequence ID" value="NZ_JANJOU010000018.1"/>
</dbReference>
<sequence>MYLPVPPQLDCAAAWRNAVRAVDAAPGHQAYNVIIDVSDPLANATVAHPGIAAVDAFLTPRAKPVDTVANTIFPASLYMRHGAPAFFDVFAERVLPKVRRGERWSGYYFERMTNFPVLAGDPPNQLWEIVTRMRNDSVKALNKFELSLFDPVRDVDNSPYGGQCLSFLSFKVVPGTPRKLILTAQYRNHYYVEKLLGNLIGLGRLMSFVAREAGLAVGPLTVVSTHATIDQPGGASRTELKKLLEQFDQMMVPLAV</sequence>
<evidence type="ECO:0000313" key="1">
    <source>
        <dbReference type="EMBL" id="MCR0984037.1"/>
    </source>
</evidence>
<evidence type="ECO:0008006" key="3">
    <source>
        <dbReference type="Google" id="ProtNLM"/>
    </source>
</evidence>
<accession>A0ABT1X7F2</accession>
<dbReference type="EMBL" id="JANJOU010000018">
    <property type="protein sequence ID" value="MCR0984037.1"/>
    <property type="molecule type" value="Genomic_DNA"/>
</dbReference>
<keyword evidence="2" id="KW-1185">Reference proteome</keyword>
<organism evidence="1 2">
    <name type="scientific">Roseomonas populi</name>
    <dbReference type="NCBI Taxonomy" id="3121582"/>
    <lineage>
        <taxon>Bacteria</taxon>
        <taxon>Pseudomonadati</taxon>
        <taxon>Pseudomonadota</taxon>
        <taxon>Alphaproteobacteria</taxon>
        <taxon>Acetobacterales</taxon>
        <taxon>Roseomonadaceae</taxon>
        <taxon>Roseomonas</taxon>
    </lineage>
</organism>
<dbReference type="Proteomes" id="UP001524642">
    <property type="component" value="Unassembled WGS sequence"/>
</dbReference>
<reference evidence="1 2" key="1">
    <citation type="submission" date="2022-06" db="EMBL/GenBank/DDBJ databases">
        <title>Roseomonas CN29.</title>
        <authorList>
            <person name="Cheng Y."/>
            <person name="He X."/>
        </authorList>
    </citation>
    <scope>NUCLEOTIDE SEQUENCE [LARGE SCALE GENOMIC DNA]</scope>
    <source>
        <strain evidence="1 2">CN29</strain>
    </source>
</reference>
<evidence type="ECO:0000313" key="2">
    <source>
        <dbReference type="Proteomes" id="UP001524642"/>
    </source>
</evidence>
<gene>
    <name evidence="1" type="ORF">NRP21_18435</name>
</gene>
<proteinExistence type="predicted"/>
<comment type="caution">
    <text evidence="1">The sequence shown here is derived from an EMBL/GenBank/DDBJ whole genome shotgun (WGS) entry which is preliminary data.</text>
</comment>